<feature type="region of interest" description="Disordered" evidence="3">
    <location>
        <begin position="62"/>
        <end position="84"/>
    </location>
</feature>
<dbReference type="AlphaFoldDB" id="A0A1H1FMV1"/>
<dbReference type="EMBL" id="FNKO01000002">
    <property type="protein sequence ID" value="SDR02215.1"/>
    <property type="molecule type" value="Genomic_DNA"/>
</dbReference>
<feature type="active site" description="Acyl-thioester intermediate" evidence="2">
    <location>
        <position position="241"/>
    </location>
</feature>
<dbReference type="STRING" id="995062.SAMN04489718_3128"/>
<feature type="transmembrane region" description="Helical" evidence="4">
    <location>
        <begin position="26"/>
        <end position="44"/>
    </location>
</feature>
<dbReference type="SUPFAM" id="SSF63817">
    <property type="entry name" value="Sortase"/>
    <property type="match status" value="1"/>
</dbReference>
<proteinExistence type="predicted"/>
<keyword evidence="4" id="KW-0812">Transmembrane</keyword>
<dbReference type="Proteomes" id="UP000199301">
    <property type="component" value="Unassembled WGS sequence"/>
</dbReference>
<feature type="active site" description="Proton donor/acceptor" evidence="2">
    <location>
        <position position="137"/>
    </location>
</feature>
<keyword evidence="1" id="KW-0378">Hydrolase</keyword>
<dbReference type="RefSeq" id="WP_245695853.1">
    <property type="nucleotide sequence ID" value="NZ_FNKO01000002.1"/>
</dbReference>
<dbReference type="CDD" id="cd05830">
    <property type="entry name" value="Sortase_E"/>
    <property type="match status" value="1"/>
</dbReference>
<organism evidence="5 6">
    <name type="scientific">Actinopolyspora saharensis</name>
    <dbReference type="NCBI Taxonomy" id="995062"/>
    <lineage>
        <taxon>Bacteria</taxon>
        <taxon>Bacillati</taxon>
        <taxon>Actinomycetota</taxon>
        <taxon>Actinomycetes</taxon>
        <taxon>Actinopolysporales</taxon>
        <taxon>Actinopolysporaceae</taxon>
        <taxon>Actinopolyspora</taxon>
    </lineage>
</organism>
<name>A0A1H1FMV1_9ACTN</name>
<sequence length="278" mass="30709">MTIPRAAPQAPPPDPRPNRSRSVLRGLGELLITLGLVVLLFVFYEIQVTSWFSARKQEAATDELRQRWDRPSGGEQRQRLEPMPGNGFARLYVPELGPEFPFTVLEGTDRESLAAGPGHYADTALPGQRGNFAVAGHRSGRMAPFAELDELRSCAALVVETRAEWFVYRVLPMRGEAAGWNSSERGPKCSGVAPIGGPYQGVRGRTVVEPARREVINPVPGRAPGTVPEEWRSRLITLTTCHPEYSADERMIVHGVLTKRYPKVGDRPELRPPELAEG</sequence>
<reference evidence="6" key="1">
    <citation type="submission" date="2016-10" db="EMBL/GenBank/DDBJ databases">
        <authorList>
            <person name="Varghese N."/>
            <person name="Submissions S."/>
        </authorList>
    </citation>
    <scope>NUCLEOTIDE SEQUENCE [LARGE SCALE GENOMIC DNA]</scope>
    <source>
        <strain evidence="6">DSM 45459</strain>
    </source>
</reference>
<dbReference type="InterPro" id="IPR005754">
    <property type="entry name" value="Sortase"/>
</dbReference>
<dbReference type="InterPro" id="IPR023365">
    <property type="entry name" value="Sortase_dom-sf"/>
</dbReference>
<protein>
    <submittedName>
        <fullName evidence="5">LPXTG-site transpeptidase (Sortase) family protein</fullName>
    </submittedName>
</protein>
<evidence type="ECO:0000313" key="6">
    <source>
        <dbReference type="Proteomes" id="UP000199301"/>
    </source>
</evidence>
<keyword evidence="4" id="KW-0472">Membrane</keyword>
<evidence type="ECO:0000313" key="5">
    <source>
        <dbReference type="EMBL" id="SDR02215.1"/>
    </source>
</evidence>
<evidence type="ECO:0000256" key="3">
    <source>
        <dbReference type="SAM" id="MobiDB-lite"/>
    </source>
</evidence>
<accession>A0A1H1FMV1</accession>
<evidence type="ECO:0000256" key="4">
    <source>
        <dbReference type="SAM" id="Phobius"/>
    </source>
</evidence>
<evidence type="ECO:0000256" key="2">
    <source>
        <dbReference type="PIRSR" id="PIRSR605754-1"/>
    </source>
</evidence>
<dbReference type="GO" id="GO:0016787">
    <property type="term" value="F:hydrolase activity"/>
    <property type="evidence" value="ECO:0007669"/>
    <property type="project" value="UniProtKB-KW"/>
</dbReference>
<dbReference type="InterPro" id="IPR053465">
    <property type="entry name" value="Sortase_Class_E"/>
</dbReference>
<dbReference type="Pfam" id="PF04203">
    <property type="entry name" value="Sortase"/>
    <property type="match status" value="1"/>
</dbReference>
<keyword evidence="4" id="KW-1133">Transmembrane helix</keyword>
<dbReference type="Gene3D" id="2.40.260.10">
    <property type="entry name" value="Sortase"/>
    <property type="match status" value="1"/>
</dbReference>
<dbReference type="NCBIfam" id="NF033747">
    <property type="entry name" value="class_E_sortase"/>
    <property type="match status" value="1"/>
</dbReference>
<dbReference type="InterPro" id="IPR042003">
    <property type="entry name" value="Sortase_E"/>
</dbReference>
<gene>
    <name evidence="5" type="ORF">SAMN04489718_3128</name>
</gene>
<keyword evidence="6" id="KW-1185">Reference proteome</keyword>
<feature type="compositionally biased region" description="Basic and acidic residues" evidence="3">
    <location>
        <begin position="62"/>
        <end position="80"/>
    </location>
</feature>
<feature type="region of interest" description="Disordered" evidence="3">
    <location>
        <begin position="1"/>
        <end position="21"/>
    </location>
</feature>
<evidence type="ECO:0000256" key="1">
    <source>
        <dbReference type="ARBA" id="ARBA00022801"/>
    </source>
</evidence>